<accession>A0A813MEB9</accession>
<dbReference type="InterPro" id="IPR004142">
    <property type="entry name" value="NDRG"/>
</dbReference>
<dbReference type="SUPFAM" id="SSF53474">
    <property type="entry name" value="alpha/beta-Hydrolases"/>
    <property type="match status" value="1"/>
</dbReference>
<dbReference type="Gene3D" id="3.40.50.1820">
    <property type="entry name" value="alpha/beta hydrolase"/>
    <property type="match status" value="1"/>
</dbReference>
<proteinExistence type="inferred from homology"/>
<protein>
    <submittedName>
        <fullName evidence="3">Uncharacterized protein</fullName>
    </submittedName>
</protein>
<evidence type="ECO:0000313" key="3">
    <source>
        <dbReference type="EMBL" id="CAF0720410.1"/>
    </source>
</evidence>
<sequence>MDTTNREKLLRFQLSASTEEQKYVIRSEKLGLDYTVWVQDDTGTNAKCYVMTIHDLGCSHSIFTEFVSQPEMRALKQRIVWVHVDLPGQEDGAGILTIEKYPSLDDVGSELINILDHLNIPQIVVFGEGAGANIGCRFAIEHPTRVHGVVLVHPTGTTAGFMEIMKDKLNNWKLIHKGMNPDAEAYLIWHRFGRDAAKGYVDSQVLEANIREFSEKLYQKRTAKNLALFLDAFLNRTNLVDKLDKLTVDCLVAVGKKSSVLHTTEKFYEKLRDSRDPQKMVNSPILIADNAGDILGEAPDVLAKSMQFFLQGIGLISGLPMDAGLVGLGRLSRSMSMEEADRPRRSSVLNSTSSPGTGSPPNVGSPPK</sequence>
<comment type="caution">
    <text evidence="3">The sequence shown here is derived from an EMBL/GenBank/DDBJ whole genome shotgun (WGS) entry which is preliminary data.</text>
</comment>
<organism evidence="3 4">
    <name type="scientific">Adineta ricciae</name>
    <name type="common">Rotifer</name>
    <dbReference type="NCBI Taxonomy" id="249248"/>
    <lineage>
        <taxon>Eukaryota</taxon>
        <taxon>Metazoa</taxon>
        <taxon>Spiralia</taxon>
        <taxon>Gnathifera</taxon>
        <taxon>Rotifera</taxon>
        <taxon>Eurotatoria</taxon>
        <taxon>Bdelloidea</taxon>
        <taxon>Adinetida</taxon>
        <taxon>Adinetidae</taxon>
        <taxon>Adineta</taxon>
    </lineage>
</organism>
<comment type="similarity">
    <text evidence="1">Belongs to the NDRG family.</text>
</comment>
<dbReference type="AlphaFoldDB" id="A0A813MEB9"/>
<dbReference type="Proteomes" id="UP000663852">
    <property type="component" value="Unassembled WGS sequence"/>
</dbReference>
<evidence type="ECO:0000256" key="1">
    <source>
        <dbReference type="ARBA" id="ARBA00005598"/>
    </source>
</evidence>
<dbReference type="Pfam" id="PF03096">
    <property type="entry name" value="Ndr"/>
    <property type="match status" value="1"/>
</dbReference>
<reference evidence="3" key="1">
    <citation type="submission" date="2021-02" db="EMBL/GenBank/DDBJ databases">
        <authorList>
            <person name="Nowell W R."/>
        </authorList>
    </citation>
    <scope>NUCLEOTIDE SEQUENCE</scope>
</reference>
<evidence type="ECO:0000313" key="4">
    <source>
        <dbReference type="Proteomes" id="UP000663852"/>
    </source>
</evidence>
<dbReference type="InterPro" id="IPR029058">
    <property type="entry name" value="AB_hydrolase_fold"/>
</dbReference>
<dbReference type="OrthoDB" id="191979at2759"/>
<feature type="compositionally biased region" description="Low complexity" evidence="2">
    <location>
        <begin position="350"/>
        <end position="362"/>
    </location>
</feature>
<gene>
    <name evidence="3" type="ORF">EDS130_LOCUS188</name>
</gene>
<feature type="region of interest" description="Disordered" evidence="2">
    <location>
        <begin position="335"/>
        <end position="368"/>
    </location>
</feature>
<dbReference type="EMBL" id="CAJNOJ010000001">
    <property type="protein sequence ID" value="CAF0720410.1"/>
    <property type="molecule type" value="Genomic_DNA"/>
</dbReference>
<evidence type="ECO:0000256" key="2">
    <source>
        <dbReference type="SAM" id="MobiDB-lite"/>
    </source>
</evidence>
<dbReference type="PANTHER" id="PTHR11034">
    <property type="entry name" value="N-MYC DOWNSTREAM REGULATED"/>
    <property type="match status" value="1"/>
</dbReference>
<name>A0A813MEB9_ADIRI</name>